<keyword evidence="3" id="KW-1185">Reference proteome</keyword>
<dbReference type="SUPFAM" id="SSF55729">
    <property type="entry name" value="Acyl-CoA N-acyltransferases (Nat)"/>
    <property type="match status" value="1"/>
</dbReference>
<dbReference type="AlphaFoldDB" id="A0A4Q7ZF03"/>
<feature type="domain" description="N-acetyltransferase" evidence="1">
    <location>
        <begin position="1"/>
        <end position="131"/>
    </location>
</feature>
<accession>A0A4Q7ZF03</accession>
<dbReference type="Proteomes" id="UP000292564">
    <property type="component" value="Unassembled WGS sequence"/>
</dbReference>
<dbReference type="PANTHER" id="PTHR43792">
    <property type="entry name" value="GNAT FAMILY, PUTATIVE (AFU_ORTHOLOGUE AFUA_3G00765)-RELATED-RELATED"/>
    <property type="match status" value="1"/>
</dbReference>
<evidence type="ECO:0000259" key="1">
    <source>
        <dbReference type="PROSITE" id="PS51186"/>
    </source>
</evidence>
<proteinExistence type="predicted"/>
<dbReference type="EMBL" id="SHKY01000001">
    <property type="protein sequence ID" value="RZU48665.1"/>
    <property type="molecule type" value="Genomic_DNA"/>
</dbReference>
<dbReference type="Pfam" id="PF13302">
    <property type="entry name" value="Acetyltransf_3"/>
    <property type="match status" value="1"/>
</dbReference>
<dbReference type="GO" id="GO:0016747">
    <property type="term" value="F:acyltransferase activity, transferring groups other than amino-acyl groups"/>
    <property type="evidence" value="ECO:0007669"/>
    <property type="project" value="InterPro"/>
</dbReference>
<dbReference type="InterPro" id="IPR051531">
    <property type="entry name" value="N-acetyltransferase"/>
</dbReference>
<dbReference type="RefSeq" id="WP_242624648.1">
    <property type="nucleotide sequence ID" value="NZ_SHKY01000001.1"/>
</dbReference>
<evidence type="ECO:0000313" key="2">
    <source>
        <dbReference type="EMBL" id="RZU48665.1"/>
    </source>
</evidence>
<evidence type="ECO:0000313" key="3">
    <source>
        <dbReference type="Proteomes" id="UP000292564"/>
    </source>
</evidence>
<name>A0A4Q7ZF03_9ACTN</name>
<comment type="caution">
    <text evidence="2">The sequence shown here is derived from an EMBL/GenBank/DDBJ whole genome shotgun (WGS) entry which is preliminary data.</text>
</comment>
<organism evidence="2 3">
    <name type="scientific">Krasilnikovia cinnamomea</name>
    <dbReference type="NCBI Taxonomy" id="349313"/>
    <lineage>
        <taxon>Bacteria</taxon>
        <taxon>Bacillati</taxon>
        <taxon>Actinomycetota</taxon>
        <taxon>Actinomycetes</taxon>
        <taxon>Micromonosporales</taxon>
        <taxon>Micromonosporaceae</taxon>
        <taxon>Krasilnikovia</taxon>
    </lineage>
</organism>
<dbReference type="PROSITE" id="PS51186">
    <property type="entry name" value="GNAT"/>
    <property type="match status" value="1"/>
</dbReference>
<dbReference type="InterPro" id="IPR016181">
    <property type="entry name" value="Acyl_CoA_acyltransferase"/>
</dbReference>
<dbReference type="InterPro" id="IPR000182">
    <property type="entry name" value="GNAT_dom"/>
</dbReference>
<sequence length="141" mass="15189">MTAARTRDDTAAFLAEAARDAGAQPRTRFALAVLDRAGQALIGSVELSVTSAAHRRASTGYALARPAWGQGLATEAAAAMLRLGFDRLDLHKISATCDPGNLASGRVLEKIGMRREGHLHDHLYVRGRWRDRLLFAAIAGR</sequence>
<gene>
    <name evidence="2" type="ORF">EV385_0383</name>
</gene>
<keyword evidence="2" id="KW-0808">Transferase</keyword>
<dbReference type="Gene3D" id="3.40.630.30">
    <property type="match status" value="1"/>
</dbReference>
<reference evidence="2 3" key="1">
    <citation type="submission" date="2019-02" db="EMBL/GenBank/DDBJ databases">
        <title>Sequencing the genomes of 1000 actinobacteria strains.</title>
        <authorList>
            <person name="Klenk H.-P."/>
        </authorList>
    </citation>
    <scope>NUCLEOTIDE SEQUENCE [LARGE SCALE GENOMIC DNA]</scope>
    <source>
        <strain evidence="2 3">DSM 45162</strain>
    </source>
</reference>
<protein>
    <submittedName>
        <fullName evidence="2">RimJ/RimL family protein N-acetyltransferase</fullName>
    </submittedName>
</protein>